<dbReference type="GO" id="GO:0006096">
    <property type="term" value="P:glycolytic process"/>
    <property type="evidence" value="ECO:0007669"/>
    <property type="project" value="UniProtKB-UniPathway"/>
</dbReference>
<evidence type="ECO:0000313" key="9">
    <source>
        <dbReference type="EMBL" id="CAD8538344.1"/>
    </source>
</evidence>
<keyword evidence="5" id="KW-0324">Glycolysis</keyword>
<evidence type="ECO:0000256" key="1">
    <source>
        <dbReference type="ARBA" id="ARBA00000441"/>
    </source>
</evidence>
<dbReference type="InterPro" id="IPR013785">
    <property type="entry name" value="Aldolase_TIM"/>
</dbReference>
<comment type="pathway">
    <text evidence="2">Carbohydrate degradation; glycolysis; D-glyceraldehyde 3-phosphate and glycerone phosphate from D-glucose: step 4/4.</text>
</comment>
<proteinExistence type="inferred from homology"/>
<keyword evidence="6" id="KW-0456">Lyase</keyword>
<dbReference type="PANTHER" id="PTHR11627">
    <property type="entry name" value="FRUCTOSE-BISPHOSPHATE ALDOLASE"/>
    <property type="match status" value="1"/>
</dbReference>
<keyword evidence="8" id="KW-0732">Signal</keyword>
<evidence type="ECO:0000256" key="8">
    <source>
        <dbReference type="SAM" id="SignalP"/>
    </source>
</evidence>
<organism evidence="9">
    <name type="scientific">Calcidiscus leptoporus</name>
    <dbReference type="NCBI Taxonomy" id="127549"/>
    <lineage>
        <taxon>Eukaryota</taxon>
        <taxon>Haptista</taxon>
        <taxon>Haptophyta</taxon>
        <taxon>Prymnesiophyceae</taxon>
        <taxon>Coccolithales</taxon>
        <taxon>Calcidiscaceae</taxon>
        <taxon>Calcidiscus</taxon>
    </lineage>
</organism>
<dbReference type="SUPFAM" id="SSF51569">
    <property type="entry name" value="Aldolase"/>
    <property type="match status" value="1"/>
</dbReference>
<evidence type="ECO:0000256" key="3">
    <source>
        <dbReference type="ARBA" id="ARBA00010387"/>
    </source>
</evidence>
<dbReference type="GO" id="GO:0004332">
    <property type="term" value="F:fructose-bisphosphate aldolase activity"/>
    <property type="evidence" value="ECO:0007669"/>
    <property type="project" value="UniProtKB-EC"/>
</dbReference>
<dbReference type="Gene3D" id="3.20.20.70">
    <property type="entry name" value="Aldolase class I"/>
    <property type="match status" value="1"/>
</dbReference>
<name>A0A7S0J2G3_9EUKA</name>
<dbReference type="EMBL" id="HBER01027066">
    <property type="protein sequence ID" value="CAD8538344.1"/>
    <property type="molecule type" value="Transcribed_RNA"/>
</dbReference>
<reference evidence="9" key="1">
    <citation type="submission" date="2021-01" db="EMBL/GenBank/DDBJ databases">
        <authorList>
            <person name="Corre E."/>
            <person name="Pelletier E."/>
            <person name="Niang G."/>
            <person name="Scheremetjew M."/>
            <person name="Finn R."/>
            <person name="Kale V."/>
            <person name="Holt S."/>
            <person name="Cochrane G."/>
            <person name="Meng A."/>
            <person name="Brown T."/>
            <person name="Cohen L."/>
        </authorList>
    </citation>
    <scope>NUCLEOTIDE SEQUENCE</scope>
    <source>
        <strain evidence="9">RCC1130</strain>
    </source>
</reference>
<comment type="similarity">
    <text evidence="3">Belongs to the class I fructose-bisphosphate aldolase family.</text>
</comment>
<evidence type="ECO:0000256" key="2">
    <source>
        <dbReference type="ARBA" id="ARBA00004714"/>
    </source>
</evidence>
<feature type="chain" id="PRO_5031019016" description="fructose-bisphosphate aldolase" evidence="8">
    <location>
        <begin position="24"/>
        <end position="419"/>
    </location>
</feature>
<protein>
    <recommendedName>
        <fullName evidence="4">fructose-bisphosphate aldolase</fullName>
        <ecNumber evidence="4">4.1.2.13</ecNumber>
    </recommendedName>
</protein>
<feature type="region of interest" description="Disordered" evidence="7">
    <location>
        <begin position="383"/>
        <end position="403"/>
    </location>
</feature>
<dbReference type="FunFam" id="3.20.20.70:FF:000140">
    <property type="entry name" value="Fructose-bisphosphate aldolase"/>
    <property type="match status" value="1"/>
</dbReference>
<evidence type="ECO:0000256" key="6">
    <source>
        <dbReference type="ARBA" id="ARBA00023239"/>
    </source>
</evidence>
<dbReference type="AlphaFoldDB" id="A0A7S0J2G3"/>
<accession>A0A7S0J2G3</accession>
<dbReference type="UniPathway" id="UPA00109">
    <property type="reaction ID" value="UER00183"/>
</dbReference>
<evidence type="ECO:0000256" key="7">
    <source>
        <dbReference type="SAM" id="MobiDB-lite"/>
    </source>
</evidence>
<dbReference type="EC" id="4.1.2.13" evidence="4"/>
<feature type="signal peptide" evidence="8">
    <location>
        <begin position="1"/>
        <end position="23"/>
    </location>
</feature>
<gene>
    <name evidence="9" type="ORF">CLEP1334_LOCUS13626</name>
</gene>
<sequence>MWAMHRRRCLFRSLLCLLHRANALSAASAPGAIFHLGHVPLGLVMTSEFESENVFVDEMLTTAKRISRDGYGILATDESIPTAGKRLASIGVDNTYNNRRAFRELLYTTEDLGRHISGVIMFDETLYQRSAGGVRFVNVLRDQGILTGIKVDTGLQNLAGTNGETATQGLDGLGERCKAYRAEGASFAKWRAVLKIGSGMPSDRAISENAHALARYASICQEHGLVPIVEPEVTLSPGDYSIERAAYEGERVLSHVMRVLNQHDVIPEAMILKVSMALPGLDAVFGDSCKEEVAKYTVRTMKRCVPPAVAGIHFLSGGMGAEEATQNLQALQRECPHAPWTLSFSFGRALQDAVLKEWGGKEQNVQAAQQLLLQLARVNSEAQRGVWDEEHPTPGGGRLSLPKLSYSSERRRSADLFNW</sequence>
<evidence type="ECO:0000256" key="4">
    <source>
        <dbReference type="ARBA" id="ARBA00013068"/>
    </source>
</evidence>
<comment type="catalytic activity">
    <reaction evidence="1">
        <text>beta-D-fructose 1,6-bisphosphate = D-glyceraldehyde 3-phosphate + dihydroxyacetone phosphate</text>
        <dbReference type="Rhea" id="RHEA:14729"/>
        <dbReference type="ChEBI" id="CHEBI:32966"/>
        <dbReference type="ChEBI" id="CHEBI:57642"/>
        <dbReference type="ChEBI" id="CHEBI:59776"/>
        <dbReference type="EC" id="4.1.2.13"/>
    </reaction>
</comment>
<dbReference type="Pfam" id="PF00274">
    <property type="entry name" value="Glycolytic"/>
    <property type="match status" value="1"/>
</dbReference>
<dbReference type="InterPro" id="IPR000741">
    <property type="entry name" value="FBA_I"/>
</dbReference>
<dbReference type="NCBIfam" id="NF033379">
    <property type="entry name" value="FrucBisAld_I"/>
    <property type="match status" value="1"/>
</dbReference>
<evidence type="ECO:0000256" key="5">
    <source>
        <dbReference type="ARBA" id="ARBA00023152"/>
    </source>
</evidence>